<evidence type="ECO:0000313" key="9">
    <source>
        <dbReference type="EMBL" id="KAH0625953.1"/>
    </source>
</evidence>
<evidence type="ECO:0000256" key="3">
    <source>
        <dbReference type="ARBA" id="ARBA00022692"/>
    </source>
</evidence>
<evidence type="ECO:0000313" key="10">
    <source>
        <dbReference type="Proteomes" id="UP000826234"/>
    </source>
</evidence>
<protein>
    <recommendedName>
        <fullName evidence="8">Amino acid transporter</fullName>
    </recommendedName>
</protein>
<evidence type="ECO:0000256" key="4">
    <source>
        <dbReference type="ARBA" id="ARBA00022847"/>
    </source>
</evidence>
<comment type="similarity">
    <text evidence="8">Belongs to the dicarboxylate/amino acid:cation symporter (DAACS) (TC 2.A.23) family.</text>
</comment>
<keyword evidence="3 8" id="KW-0812">Transmembrane</keyword>
<accession>A0ABQ7T8G9</accession>
<evidence type="ECO:0000256" key="6">
    <source>
        <dbReference type="ARBA" id="ARBA00023136"/>
    </source>
</evidence>
<keyword evidence="4 8" id="KW-0769">Symport</keyword>
<feature type="transmembrane region" description="Helical" evidence="8">
    <location>
        <begin position="109"/>
        <end position="128"/>
    </location>
</feature>
<feature type="transmembrane region" description="Helical" evidence="8">
    <location>
        <begin position="230"/>
        <end position="250"/>
    </location>
</feature>
<name>A0ABQ7T8G9_PHRPL</name>
<reference evidence="9 10" key="1">
    <citation type="journal article" date="2022" name="Gigascience">
        <title>A chromosome-level genome assembly and annotation of the desert horned lizard, Phrynosoma platyrhinos, provides insight into chromosomal rearrangements among reptiles.</title>
        <authorList>
            <person name="Koochekian N."/>
            <person name="Ascanio A."/>
            <person name="Farleigh K."/>
            <person name="Card D.C."/>
            <person name="Schield D.R."/>
            <person name="Castoe T.A."/>
            <person name="Jezkova T."/>
        </authorList>
    </citation>
    <scope>NUCLEOTIDE SEQUENCE [LARGE SCALE GENOMIC DNA]</scope>
    <source>
        <strain evidence="9">NK-2021</strain>
    </source>
</reference>
<sequence length="534" mass="58274">MWERLKKALLSPFTITIAGIRKGIQVFWTKNGLLILSLLSIVTGCIVGFLLRRLQLSNLEKQYFSFPGELLMRMLKMLILPLITSSLMSGLATMDSKVCGKMGIITITYYLWTTFLAVTTGIVLVVTIHPGAAAQKEYYSIGKMVLSSADALLDLIRNMFPSNLIEASFQQYRTVLVPVAKSSGDPRKSLSFIYLMPDAENPRIQRPVLLEITPSPEMTYQTLPGSTNEMNVLGIVIFSATIGFLLGKMGERGAPLVNVCQCLNEAVMKIVSMAVWYFPLGIVFLIAGKILEMEDPYVIGKKLGLYAMTVVTGLAIHSLCFLPLLFVLLTKKNPFSFIRGILQALLIALATSSSSATLPITLKCLLENNGIDRRIARFVLPVGATINMDGTALYEAVAAIFIAQVNEYDLDLGQIITISITATAASIGAAGIPQSGLVTMVIVLTSVGLPTEDITLIIAIDWALDRLRTMTNVLGDALAAGIIAHICREDFAPKPPKEPKNHKGKPSLDHTKNHVVEVIGEVVFEPNHYNICDV</sequence>
<dbReference type="Pfam" id="PF00375">
    <property type="entry name" value="SDF"/>
    <property type="match status" value="1"/>
</dbReference>
<dbReference type="InterPro" id="IPR018107">
    <property type="entry name" value="Na-dicarboxylate_symporter_CS"/>
</dbReference>
<dbReference type="PROSITE" id="PS00713">
    <property type="entry name" value="NA_DICARBOXYL_SYMP_1"/>
    <property type="match status" value="1"/>
</dbReference>
<feature type="transmembrane region" description="Helical" evidence="8">
    <location>
        <begin position="270"/>
        <end position="291"/>
    </location>
</feature>
<dbReference type="PANTHER" id="PTHR11958:SF102">
    <property type="entry name" value="AMINO ACID TRANSPORTER"/>
    <property type="match status" value="1"/>
</dbReference>
<evidence type="ECO:0000256" key="8">
    <source>
        <dbReference type="RuleBase" id="RU361216"/>
    </source>
</evidence>
<keyword evidence="10" id="KW-1185">Reference proteome</keyword>
<evidence type="ECO:0000256" key="1">
    <source>
        <dbReference type="ARBA" id="ARBA00004141"/>
    </source>
</evidence>
<keyword evidence="7" id="KW-0325">Glycoprotein</keyword>
<proteinExistence type="inferred from homology"/>
<dbReference type="InterPro" id="IPR001991">
    <property type="entry name" value="Na-dicarboxylate_symporter"/>
</dbReference>
<dbReference type="SUPFAM" id="SSF118215">
    <property type="entry name" value="Proton glutamate symport protein"/>
    <property type="match status" value="1"/>
</dbReference>
<keyword evidence="6 8" id="KW-0472">Membrane</keyword>
<feature type="transmembrane region" description="Helical" evidence="8">
    <location>
        <begin position="33"/>
        <end position="54"/>
    </location>
</feature>
<evidence type="ECO:0000256" key="5">
    <source>
        <dbReference type="ARBA" id="ARBA00022989"/>
    </source>
</evidence>
<evidence type="ECO:0000256" key="2">
    <source>
        <dbReference type="ARBA" id="ARBA00022448"/>
    </source>
</evidence>
<evidence type="ECO:0000256" key="7">
    <source>
        <dbReference type="ARBA" id="ARBA00023180"/>
    </source>
</evidence>
<dbReference type="Proteomes" id="UP000826234">
    <property type="component" value="Unassembled WGS sequence"/>
</dbReference>
<keyword evidence="5 8" id="KW-1133">Transmembrane helix</keyword>
<comment type="subcellular location">
    <subcellularLocation>
        <location evidence="1 8">Membrane</location>
        <topology evidence="1 8">Multi-pass membrane protein</topology>
    </subcellularLocation>
</comment>
<comment type="caution">
    <text evidence="9">The sequence shown here is derived from an EMBL/GenBank/DDBJ whole genome shotgun (WGS) entry which is preliminary data.</text>
</comment>
<gene>
    <name evidence="9" type="ORF">JD844_034342</name>
</gene>
<feature type="transmembrane region" description="Helical" evidence="8">
    <location>
        <begin position="303"/>
        <end position="329"/>
    </location>
</feature>
<dbReference type="PANTHER" id="PTHR11958">
    <property type="entry name" value="SODIUM/DICARBOXYLATE SYMPORTER-RELATED"/>
    <property type="match status" value="1"/>
</dbReference>
<dbReference type="PROSITE" id="PS00714">
    <property type="entry name" value="NA_DICARBOXYL_SYMP_2"/>
    <property type="match status" value="1"/>
</dbReference>
<dbReference type="EMBL" id="JAIPUX010000953">
    <property type="protein sequence ID" value="KAH0625953.1"/>
    <property type="molecule type" value="Genomic_DNA"/>
</dbReference>
<feature type="transmembrane region" description="Helical" evidence="8">
    <location>
        <begin position="75"/>
        <end position="94"/>
    </location>
</feature>
<feature type="transmembrane region" description="Helical" evidence="8">
    <location>
        <begin position="341"/>
        <end position="366"/>
    </location>
</feature>
<keyword evidence="2 8" id="KW-0813">Transport</keyword>
<organism evidence="9 10">
    <name type="scientific">Phrynosoma platyrhinos</name>
    <name type="common">Desert horned lizard</name>
    <dbReference type="NCBI Taxonomy" id="52577"/>
    <lineage>
        <taxon>Eukaryota</taxon>
        <taxon>Metazoa</taxon>
        <taxon>Chordata</taxon>
        <taxon>Craniata</taxon>
        <taxon>Vertebrata</taxon>
        <taxon>Euteleostomi</taxon>
        <taxon>Lepidosauria</taxon>
        <taxon>Squamata</taxon>
        <taxon>Bifurcata</taxon>
        <taxon>Unidentata</taxon>
        <taxon>Episquamata</taxon>
        <taxon>Toxicofera</taxon>
        <taxon>Iguania</taxon>
        <taxon>Phrynosomatidae</taxon>
        <taxon>Phrynosomatinae</taxon>
        <taxon>Phrynosoma</taxon>
    </lineage>
</organism>
<dbReference type="InterPro" id="IPR050746">
    <property type="entry name" value="DAACS"/>
</dbReference>
<dbReference type="InterPro" id="IPR036458">
    <property type="entry name" value="Na:dicarbo_symporter_sf"/>
</dbReference>
<dbReference type="Gene3D" id="1.10.3860.10">
    <property type="entry name" value="Sodium:dicarboxylate symporter"/>
    <property type="match status" value="1"/>
</dbReference>
<dbReference type="PRINTS" id="PR00173">
    <property type="entry name" value="EDTRNSPORT"/>
</dbReference>